<feature type="compositionally biased region" description="Basic and acidic residues" evidence="5">
    <location>
        <begin position="459"/>
        <end position="474"/>
    </location>
</feature>
<dbReference type="Pfam" id="PF05910">
    <property type="entry name" value="DUF868"/>
    <property type="match status" value="1"/>
</dbReference>
<keyword evidence="4" id="KW-0963">Cytoplasm</keyword>
<name>A0AA38WIZ6_9ASTR</name>
<evidence type="ECO:0000256" key="5">
    <source>
        <dbReference type="SAM" id="MobiDB-lite"/>
    </source>
</evidence>
<proteinExistence type="inferred from homology"/>
<reference evidence="7" key="1">
    <citation type="submission" date="2023-03" db="EMBL/GenBank/DDBJ databases">
        <title>Chromosome-scale reference genome and RAD-based genetic map of yellow starthistle (Centaurea solstitialis) reveal putative structural variation and QTLs associated with invader traits.</title>
        <authorList>
            <person name="Reatini B."/>
            <person name="Cang F.A."/>
            <person name="Jiang Q."/>
            <person name="Mckibben M.T.W."/>
            <person name="Barker M.S."/>
            <person name="Rieseberg L.H."/>
            <person name="Dlugosch K.M."/>
        </authorList>
    </citation>
    <scope>NUCLEOTIDE SEQUENCE</scope>
    <source>
        <strain evidence="7">CAN-66</strain>
        <tissue evidence="7">Leaf</tissue>
    </source>
</reference>
<dbReference type="InterPro" id="IPR053924">
    <property type="entry name" value="RecX_HTH_2nd"/>
</dbReference>
<evidence type="ECO:0000313" key="8">
    <source>
        <dbReference type="Proteomes" id="UP001172457"/>
    </source>
</evidence>
<evidence type="ECO:0000259" key="6">
    <source>
        <dbReference type="Pfam" id="PF02631"/>
    </source>
</evidence>
<sequence>MSSCSPPIQQWAKLTEEAIANEPSWNFVSSVHRTNINGVTRHVTTTWSKNLINISLQITIEPVSEDEDPSTCKIDVKTWQFWGKKGLKSFQMNEKRVDVFWNLRAAKFAHGAPEPCSDYHVALVSDHEMVLLLGDQEQEAFGRTKSRSWSAKPVLVLREENVFGRNLFTVRTMLGDGAREHHVVIEAAMCENFEPEMWIGVDGIVSVRVANLHWRFRGYEEFQVDGMPVQVLWDVHDWLYLEPNTGSGVFIFRQSTTEFDPDSLSGDVKPNGDDCIEFCHFLHGEEDYNSMLFEYWGKISKDFPVRYTPKRSSKLNKIDDSIPSIKESENHEVHRFANSDSFEVPNGGKRSMIGLISEEKSPDYDFKSDGTGHDRTGQDRTGQDRCPAFVVAGSSSHRSPDIAGEGGSSRKSPDIAGEGGGGRRKSDVAGGSCRRSLDIVGEGGGGRRKSDVAGGSSRRSLDIVREGGGGRRMSDVAGGSSRRSPDIAVEGGGGKINSKEKKILNSSVRPEVGEHDCKWRFPESNSIEELDEFDAMEGPEEVLDELDLHNGNYEIKDLAPEPGKTKEAAEKATIGLLGARADTVLELKKKLLGKKFYHEVVNAVTSDFQNRKKTLNSAVRSEAGELDCRGRFAESNSIEELDEFDAMEGPDEVSDELDVQNGNYEIKDLAHEPSKTKEEAEKTTIRFLAARAYTALELKKKLLGKKFSHEVVNAVISDFQNRGFINDLSYAEAFSRSRWSSSSWGPRRIEQMPQKAIKLVFEDGEPSDDQGSRLGLSKASLDHLIAQASKQWLRAKDLPIEKQKSRMIHGFNTVVLIGALAALF</sequence>
<dbReference type="InterPro" id="IPR008586">
    <property type="entry name" value="DUF868_pln"/>
</dbReference>
<dbReference type="GO" id="GO:0005737">
    <property type="term" value="C:cytoplasm"/>
    <property type="evidence" value="ECO:0007669"/>
    <property type="project" value="UniProtKB-SubCell"/>
</dbReference>
<accession>A0AA38WIZ6</accession>
<evidence type="ECO:0000256" key="1">
    <source>
        <dbReference type="ARBA" id="ARBA00004496"/>
    </source>
</evidence>
<dbReference type="PANTHER" id="PTHR31972">
    <property type="entry name" value="EXPRESSED PROTEIN"/>
    <property type="match status" value="1"/>
</dbReference>
<dbReference type="EMBL" id="JARYMX010000002">
    <property type="protein sequence ID" value="KAJ9562727.1"/>
    <property type="molecule type" value="Genomic_DNA"/>
</dbReference>
<feature type="compositionally biased region" description="Basic and acidic residues" evidence="5">
    <location>
        <begin position="357"/>
        <end position="383"/>
    </location>
</feature>
<evidence type="ECO:0000256" key="3">
    <source>
        <dbReference type="ARBA" id="ARBA00018111"/>
    </source>
</evidence>
<dbReference type="PANTHER" id="PTHR31972:SF2">
    <property type="entry name" value="DUF868 FAMILY PROTEIN (DUF868)"/>
    <property type="match status" value="1"/>
</dbReference>
<dbReference type="Pfam" id="PF02631">
    <property type="entry name" value="RecX_HTH2"/>
    <property type="match status" value="1"/>
</dbReference>
<gene>
    <name evidence="7" type="ORF">OSB04_007887</name>
</gene>
<protein>
    <recommendedName>
        <fullName evidence="3">Regulatory protein RecX</fullName>
    </recommendedName>
</protein>
<evidence type="ECO:0000256" key="4">
    <source>
        <dbReference type="ARBA" id="ARBA00022490"/>
    </source>
</evidence>
<feature type="domain" description="RecX second three-helical" evidence="6">
    <location>
        <begin position="726"/>
        <end position="751"/>
    </location>
</feature>
<feature type="region of interest" description="Disordered" evidence="5">
    <location>
        <begin position="329"/>
        <end position="498"/>
    </location>
</feature>
<keyword evidence="8" id="KW-1185">Reference proteome</keyword>
<comment type="similarity">
    <text evidence="2">Belongs to the RecX family.</text>
</comment>
<evidence type="ECO:0000256" key="2">
    <source>
        <dbReference type="ARBA" id="ARBA00009695"/>
    </source>
</evidence>
<dbReference type="Gene3D" id="1.10.10.10">
    <property type="entry name" value="Winged helix-like DNA-binding domain superfamily/Winged helix DNA-binding domain"/>
    <property type="match status" value="2"/>
</dbReference>
<dbReference type="Proteomes" id="UP001172457">
    <property type="component" value="Chromosome 2"/>
</dbReference>
<dbReference type="InterPro" id="IPR036388">
    <property type="entry name" value="WH-like_DNA-bd_sf"/>
</dbReference>
<organism evidence="7 8">
    <name type="scientific">Centaurea solstitialis</name>
    <name type="common">yellow star-thistle</name>
    <dbReference type="NCBI Taxonomy" id="347529"/>
    <lineage>
        <taxon>Eukaryota</taxon>
        <taxon>Viridiplantae</taxon>
        <taxon>Streptophyta</taxon>
        <taxon>Embryophyta</taxon>
        <taxon>Tracheophyta</taxon>
        <taxon>Spermatophyta</taxon>
        <taxon>Magnoliopsida</taxon>
        <taxon>eudicotyledons</taxon>
        <taxon>Gunneridae</taxon>
        <taxon>Pentapetalae</taxon>
        <taxon>asterids</taxon>
        <taxon>campanulids</taxon>
        <taxon>Asterales</taxon>
        <taxon>Asteraceae</taxon>
        <taxon>Carduoideae</taxon>
        <taxon>Cardueae</taxon>
        <taxon>Centaureinae</taxon>
        <taxon>Centaurea</taxon>
    </lineage>
</organism>
<dbReference type="AlphaFoldDB" id="A0AA38WIZ6"/>
<comment type="caution">
    <text evidence="7">The sequence shown here is derived from an EMBL/GenBank/DDBJ whole genome shotgun (WGS) entry which is preliminary data.</text>
</comment>
<comment type="subcellular location">
    <subcellularLocation>
        <location evidence="1">Cytoplasm</location>
    </subcellularLocation>
</comment>
<evidence type="ECO:0000313" key="7">
    <source>
        <dbReference type="EMBL" id="KAJ9562727.1"/>
    </source>
</evidence>